<gene>
    <name evidence="2 4" type="ORF">P152DRAFT_125823</name>
</gene>
<dbReference type="EMBL" id="ML975150">
    <property type="protein sequence ID" value="KAF1816477.1"/>
    <property type="molecule type" value="Genomic_DNA"/>
</dbReference>
<sequence>MFAQDPQFAATDEEFLRSLGIEILCLADERNAAHEFHEHASSTFLYAPFMQLETLLEEFLATEEEGVVECPAVFLGPDMRDVTEARWRVALRCGEGEKGVSEGKLRRLTGVVEGFNAGKEVVTMPEFELHDTALDLAFYFQREGEETEDQGAKNSGKEVG</sequence>
<name>A0A6G1GEG2_9PEZI</name>
<protein>
    <recommendedName>
        <fullName evidence="1">SRR1-like domain-containing protein</fullName>
    </recommendedName>
</protein>
<dbReference type="InterPro" id="IPR012942">
    <property type="entry name" value="SRR1-like"/>
</dbReference>
<reference evidence="4" key="2">
    <citation type="submission" date="2020-04" db="EMBL/GenBank/DDBJ databases">
        <authorList>
            <consortium name="NCBI Genome Project"/>
        </authorList>
    </citation>
    <scope>NUCLEOTIDE SEQUENCE</scope>
    <source>
        <strain evidence="4">CBS 781.70</strain>
    </source>
</reference>
<dbReference type="Proteomes" id="UP000504638">
    <property type="component" value="Unplaced"/>
</dbReference>
<evidence type="ECO:0000313" key="4">
    <source>
        <dbReference type="RefSeq" id="XP_033538108.1"/>
    </source>
</evidence>
<keyword evidence="3" id="KW-1185">Reference proteome</keyword>
<evidence type="ECO:0000313" key="2">
    <source>
        <dbReference type="EMBL" id="KAF1816477.1"/>
    </source>
</evidence>
<reference evidence="2 4" key="1">
    <citation type="submission" date="2020-01" db="EMBL/GenBank/DDBJ databases">
        <authorList>
            <consortium name="DOE Joint Genome Institute"/>
            <person name="Haridas S."/>
            <person name="Albert R."/>
            <person name="Binder M."/>
            <person name="Bloem J."/>
            <person name="Labutti K."/>
            <person name="Salamov A."/>
            <person name="Andreopoulos B."/>
            <person name="Baker S.E."/>
            <person name="Barry K."/>
            <person name="Bills G."/>
            <person name="Bluhm B.H."/>
            <person name="Cannon C."/>
            <person name="Castanera R."/>
            <person name="Culley D.E."/>
            <person name="Daum C."/>
            <person name="Ezra D."/>
            <person name="Gonzalez J.B."/>
            <person name="Henrissat B."/>
            <person name="Kuo A."/>
            <person name="Liang C."/>
            <person name="Lipzen A."/>
            <person name="Lutzoni F."/>
            <person name="Magnuson J."/>
            <person name="Mondo S."/>
            <person name="Nolan M."/>
            <person name="Ohm R."/>
            <person name="Pangilinan J."/>
            <person name="Park H.-J."/>
            <person name="Ramirez L."/>
            <person name="Alfaro M."/>
            <person name="Sun H."/>
            <person name="Tritt A."/>
            <person name="Yoshinaga Y."/>
            <person name="Zwiers L.-H."/>
            <person name="Turgeon B.G."/>
            <person name="Goodwin S.B."/>
            <person name="Spatafora J.W."/>
            <person name="Crous P.W."/>
            <person name="Grigoriev I.V."/>
        </authorList>
    </citation>
    <scope>NUCLEOTIDE SEQUENCE</scope>
    <source>
        <strain evidence="2 4">CBS 781.70</strain>
    </source>
</reference>
<feature type="domain" description="SRR1-like" evidence="1">
    <location>
        <begin position="2"/>
        <end position="85"/>
    </location>
</feature>
<reference evidence="4" key="3">
    <citation type="submission" date="2025-04" db="UniProtKB">
        <authorList>
            <consortium name="RefSeq"/>
        </authorList>
    </citation>
    <scope>IDENTIFICATION</scope>
    <source>
        <strain evidence="4">CBS 781.70</strain>
    </source>
</reference>
<proteinExistence type="predicted"/>
<evidence type="ECO:0000259" key="1">
    <source>
        <dbReference type="Pfam" id="PF07985"/>
    </source>
</evidence>
<dbReference type="GeneID" id="54414302"/>
<dbReference type="OrthoDB" id="3918209at2759"/>
<dbReference type="Pfam" id="PF07985">
    <property type="entry name" value="SRR1"/>
    <property type="match status" value="1"/>
</dbReference>
<accession>A0A6G1GEG2</accession>
<dbReference type="AlphaFoldDB" id="A0A6G1GEG2"/>
<evidence type="ECO:0000313" key="3">
    <source>
        <dbReference type="Proteomes" id="UP000504638"/>
    </source>
</evidence>
<organism evidence="2">
    <name type="scientific">Eremomyces bilateralis CBS 781.70</name>
    <dbReference type="NCBI Taxonomy" id="1392243"/>
    <lineage>
        <taxon>Eukaryota</taxon>
        <taxon>Fungi</taxon>
        <taxon>Dikarya</taxon>
        <taxon>Ascomycota</taxon>
        <taxon>Pezizomycotina</taxon>
        <taxon>Dothideomycetes</taxon>
        <taxon>Dothideomycetes incertae sedis</taxon>
        <taxon>Eremomycetales</taxon>
        <taxon>Eremomycetaceae</taxon>
        <taxon>Eremomyces</taxon>
    </lineage>
</organism>
<dbReference type="RefSeq" id="XP_033538108.1">
    <property type="nucleotide sequence ID" value="XM_033673732.1"/>
</dbReference>